<feature type="compositionally biased region" description="Basic and acidic residues" evidence="1">
    <location>
        <begin position="468"/>
        <end position="484"/>
    </location>
</feature>
<gene>
    <name evidence="3" type="ORF">BC936DRAFT_139944</name>
</gene>
<feature type="transmembrane region" description="Helical" evidence="2">
    <location>
        <begin position="48"/>
        <end position="64"/>
    </location>
</feature>
<evidence type="ECO:0000256" key="1">
    <source>
        <dbReference type="SAM" id="MobiDB-lite"/>
    </source>
</evidence>
<accession>A0A433DHA5</accession>
<keyword evidence="4" id="KW-1185">Reference proteome</keyword>
<feature type="transmembrane region" description="Helical" evidence="2">
    <location>
        <begin position="145"/>
        <end position="162"/>
    </location>
</feature>
<feature type="compositionally biased region" description="Low complexity" evidence="1">
    <location>
        <begin position="372"/>
        <end position="396"/>
    </location>
</feature>
<protein>
    <submittedName>
        <fullName evidence="3">Uncharacterized protein</fullName>
    </submittedName>
</protein>
<keyword evidence="2" id="KW-0812">Transmembrane</keyword>
<feature type="transmembrane region" description="Helical" evidence="2">
    <location>
        <begin position="231"/>
        <end position="252"/>
    </location>
</feature>
<feature type="transmembrane region" description="Helical" evidence="2">
    <location>
        <begin position="264"/>
        <end position="286"/>
    </location>
</feature>
<dbReference type="EMBL" id="RBNI01001610">
    <property type="protein sequence ID" value="RUP50224.1"/>
    <property type="molecule type" value="Genomic_DNA"/>
</dbReference>
<organism evidence="3 4">
    <name type="scientific">Jimgerdemannia flammicorona</name>
    <dbReference type="NCBI Taxonomy" id="994334"/>
    <lineage>
        <taxon>Eukaryota</taxon>
        <taxon>Fungi</taxon>
        <taxon>Fungi incertae sedis</taxon>
        <taxon>Mucoromycota</taxon>
        <taxon>Mucoromycotina</taxon>
        <taxon>Endogonomycetes</taxon>
        <taxon>Endogonales</taxon>
        <taxon>Endogonaceae</taxon>
        <taxon>Jimgerdemannia</taxon>
    </lineage>
</organism>
<evidence type="ECO:0000313" key="3">
    <source>
        <dbReference type="EMBL" id="RUP50224.1"/>
    </source>
</evidence>
<dbReference type="Proteomes" id="UP000268093">
    <property type="component" value="Unassembled WGS sequence"/>
</dbReference>
<name>A0A433DHA5_9FUNG</name>
<proteinExistence type="predicted"/>
<dbReference type="OrthoDB" id="2384193at2759"/>
<feature type="region of interest" description="Disordered" evidence="1">
    <location>
        <begin position="324"/>
        <end position="484"/>
    </location>
</feature>
<keyword evidence="2" id="KW-0472">Membrane</keyword>
<dbReference type="AlphaFoldDB" id="A0A433DHA5"/>
<reference evidence="3 4" key="1">
    <citation type="journal article" date="2018" name="New Phytol.">
        <title>Phylogenomics of Endogonaceae and evolution of mycorrhizas within Mucoromycota.</title>
        <authorList>
            <person name="Chang Y."/>
            <person name="Desiro A."/>
            <person name="Na H."/>
            <person name="Sandor L."/>
            <person name="Lipzen A."/>
            <person name="Clum A."/>
            <person name="Barry K."/>
            <person name="Grigoriev I.V."/>
            <person name="Martin F.M."/>
            <person name="Stajich J.E."/>
            <person name="Smith M.E."/>
            <person name="Bonito G."/>
            <person name="Spatafora J.W."/>
        </authorList>
    </citation>
    <scope>NUCLEOTIDE SEQUENCE [LARGE SCALE GENOMIC DNA]</scope>
    <source>
        <strain evidence="3 4">GMNB39</strain>
    </source>
</reference>
<feature type="transmembrane region" description="Helical" evidence="2">
    <location>
        <begin position="9"/>
        <end position="28"/>
    </location>
</feature>
<feature type="transmembrane region" description="Helical" evidence="2">
    <location>
        <begin position="182"/>
        <end position="200"/>
    </location>
</feature>
<evidence type="ECO:0000313" key="4">
    <source>
        <dbReference type="Proteomes" id="UP000268093"/>
    </source>
</evidence>
<keyword evidence="2" id="KW-1133">Transmembrane helix</keyword>
<sequence length="484" mass="54244">MTHLSDFSFLQRAVSLTYLYIFLIIRVYQVNHFQCLAPSRLRAGELKGIVTVLVMIAIPFQLYYDWTSTKIKYDEGFMMLPNTATIVNKPFEAWTDADKALVPPTDYSLCVGFSLQTGTLFLLQSFWNYLANSVAKASFMGSLEFKWYILWCGVSIIMFPALQYNFSRSVYDPTWKEIIPELAYGVELLIVCMLGIQSHFRFTKLISQTRNSTNEKTIVQKLTYFMEMNKILIVALLVDSVSLITLSVDGLTPEAFLNKHKFTADLFICNANFASFIIWFLVIMIFHPRHGYGGVGTTSSFNTTNGQARTHVVDGTHFVVPIHDQPNTKANGYIPYGANDATGDLKDPPPPLSPTTPKYQNYNTNPPPKSPKSPQRPTSPAHNGSSSSEGANASGETRPLATDHGIEFYAVTSDRPPRRRPSSPPAAVPRPRADDIPMQTMFEEEYGDRPSSRQQHRVPGQGSFDNGGARRDRNLQRDNSTDSG</sequence>
<comment type="caution">
    <text evidence="3">The sequence shown here is derived from an EMBL/GenBank/DDBJ whole genome shotgun (WGS) entry which is preliminary data.</text>
</comment>
<evidence type="ECO:0000256" key="2">
    <source>
        <dbReference type="SAM" id="Phobius"/>
    </source>
</evidence>